<feature type="compositionally biased region" description="Low complexity" evidence="1">
    <location>
        <begin position="76"/>
        <end position="86"/>
    </location>
</feature>
<name>A0A8D8J4U1_CULPI</name>
<proteinExistence type="predicted"/>
<dbReference type="EMBL" id="HBUE01165585">
    <property type="protein sequence ID" value="CAG6512444.1"/>
    <property type="molecule type" value="Transcribed_RNA"/>
</dbReference>
<feature type="region of interest" description="Disordered" evidence="1">
    <location>
        <begin position="13"/>
        <end position="113"/>
    </location>
</feature>
<sequence length="139" mass="15397">MAGWAEIVPRVPCPVADSAEDALANGDCDGEAEEAPLDGTETPAEDRDAPCRDVDAGGSVEDELQRRRRSQPAEIAAVGPARVVGPRPRRGAEARNVDVMHPEDASRPCRPRAKSSWTRSWIRTWPTRRARWTRRWTST</sequence>
<feature type="compositionally biased region" description="Basic and acidic residues" evidence="1">
    <location>
        <begin position="44"/>
        <end position="55"/>
    </location>
</feature>
<reference evidence="2" key="1">
    <citation type="submission" date="2021-05" db="EMBL/GenBank/DDBJ databases">
        <authorList>
            <person name="Alioto T."/>
            <person name="Alioto T."/>
            <person name="Gomez Garrido J."/>
        </authorList>
    </citation>
    <scope>NUCLEOTIDE SEQUENCE</scope>
</reference>
<organism evidence="2">
    <name type="scientific">Culex pipiens</name>
    <name type="common">House mosquito</name>
    <dbReference type="NCBI Taxonomy" id="7175"/>
    <lineage>
        <taxon>Eukaryota</taxon>
        <taxon>Metazoa</taxon>
        <taxon>Ecdysozoa</taxon>
        <taxon>Arthropoda</taxon>
        <taxon>Hexapoda</taxon>
        <taxon>Insecta</taxon>
        <taxon>Pterygota</taxon>
        <taxon>Neoptera</taxon>
        <taxon>Endopterygota</taxon>
        <taxon>Diptera</taxon>
        <taxon>Nematocera</taxon>
        <taxon>Culicoidea</taxon>
        <taxon>Culicidae</taxon>
        <taxon>Culicinae</taxon>
        <taxon>Culicini</taxon>
        <taxon>Culex</taxon>
        <taxon>Culex</taxon>
    </lineage>
</organism>
<accession>A0A8D8J4U1</accession>
<evidence type="ECO:0000313" key="2">
    <source>
        <dbReference type="EMBL" id="CAG6563897.1"/>
    </source>
</evidence>
<evidence type="ECO:0000256" key="1">
    <source>
        <dbReference type="SAM" id="MobiDB-lite"/>
    </source>
</evidence>
<dbReference type="AlphaFoldDB" id="A0A8D8J4U1"/>
<feature type="compositionally biased region" description="Basic and acidic residues" evidence="1">
    <location>
        <begin position="90"/>
        <end position="107"/>
    </location>
</feature>
<dbReference type="EMBL" id="HBUE01270873">
    <property type="protein sequence ID" value="CAG6563897.1"/>
    <property type="molecule type" value="Transcribed_RNA"/>
</dbReference>
<protein>
    <submittedName>
        <fullName evidence="2">(northern house mosquito) hypothetical protein</fullName>
    </submittedName>
</protein>